<dbReference type="InterPro" id="IPR002559">
    <property type="entry name" value="Transposase_11"/>
</dbReference>
<dbReference type="GO" id="GO:0006313">
    <property type="term" value="P:DNA transposition"/>
    <property type="evidence" value="ECO:0007669"/>
    <property type="project" value="InterPro"/>
</dbReference>
<dbReference type="AlphaFoldDB" id="A0A6C2UM36"/>
<dbReference type="InterPro" id="IPR012337">
    <property type="entry name" value="RNaseH-like_sf"/>
</dbReference>
<sequence>MSCTVIEERPVDAAQGIVHDQIIVLNTEQSQKAYPQPLRIVTARVEINGKEVEMTFITNNIKWAASSVADLYQSRWGIEVFFKQLKQTLKLSGFIGYSKKAIQWQVWAALLVWLLSRYAAFASAGTHSFSRLMALLRSYAWERFDLKELLQFHGTAGGLPRMAALPGQACFPGFEPK</sequence>
<dbReference type="PANTHER" id="PTHR33258">
    <property type="entry name" value="TRANSPOSASE INSL FOR INSERTION SEQUENCE ELEMENT IS186A-RELATED"/>
    <property type="match status" value="1"/>
</dbReference>
<feature type="domain" description="Transposase IS4-like" evidence="1">
    <location>
        <begin position="34"/>
        <end position="115"/>
    </location>
</feature>
<organism evidence="2 3">
    <name type="scientific">Pontiella sulfatireligans</name>
    <dbReference type="NCBI Taxonomy" id="2750658"/>
    <lineage>
        <taxon>Bacteria</taxon>
        <taxon>Pseudomonadati</taxon>
        <taxon>Kiritimatiellota</taxon>
        <taxon>Kiritimatiellia</taxon>
        <taxon>Kiritimatiellales</taxon>
        <taxon>Pontiellaceae</taxon>
        <taxon>Pontiella</taxon>
    </lineage>
</organism>
<dbReference type="SUPFAM" id="SSF53098">
    <property type="entry name" value="Ribonuclease H-like"/>
    <property type="match status" value="1"/>
</dbReference>
<dbReference type="Gene3D" id="3.90.350.10">
    <property type="entry name" value="Transposase Inhibitor Protein From Tn5, Chain A, domain 1"/>
    <property type="match status" value="1"/>
</dbReference>
<protein>
    <recommendedName>
        <fullName evidence="1">Transposase IS4-like domain-containing protein</fullName>
    </recommendedName>
</protein>
<dbReference type="GO" id="GO:0004803">
    <property type="term" value="F:transposase activity"/>
    <property type="evidence" value="ECO:0007669"/>
    <property type="project" value="InterPro"/>
</dbReference>
<keyword evidence="3" id="KW-1185">Reference proteome</keyword>
<accession>A0A6C2UM36</accession>
<evidence type="ECO:0000259" key="1">
    <source>
        <dbReference type="Pfam" id="PF01609"/>
    </source>
</evidence>
<dbReference type="Pfam" id="PF01609">
    <property type="entry name" value="DDE_Tnp_1"/>
    <property type="match status" value="1"/>
</dbReference>
<evidence type="ECO:0000313" key="3">
    <source>
        <dbReference type="Proteomes" id="UP000346198"/>
    </source>
</evidence>
<dbReference type="Proteomes" id="UP000346198">
    <property type="component" value="Unassembled WGS sequence"/>
</dbReference>
<evidence type="ECO:0000313" key="2">
    <source>
        <dbReference type="EMBL" id="VGO20973.1"/>
    </source>
</evidence>
<proteinExistence type="predicted"/>
<gene>
    <name evidence="2" type="ORF">SCARR_03040</name>
</gene>
<dbReference type="PANTHER" id="PTHR33258:SF1">
    <property type="entry name" value="TRANSPOSASE INSL FOR INSERTION SEQUENCE ELEMENT IS186A-RELATED"/>
    <property type="match status" value="1"/>
</dbReference>
<dbReference type="GO" id="GO:0003677">
    <property type="term" value="F:DNA binding"/>
    <property type="evidence" value="ECO:0007669"/>
    <property type="project" value="InterPro"/>
</dbReference>
<reference evidence="2 3" key="1">
    <citation type="submission" date="2019-04" db="EMBL/GenBank/DDBJ databases">
        <authorList>
            <person name="Van Vliet M D."/>
        </authorList>
    </citation>
    <scope>NUCLEOTIDE SEQUENCE [LARGE SCALE GENOMIC DNA]</scope>
    <source>
        <strain evidence="2 3">F21</strain>
    </source>
</reference>
<dbReference type="EMBL" id="CAAHFH010000002">
    <property type="protein sequence ID" value="VGO20973.1"/>
    <property type="molecule type" value="Genomic_DNA"/>
</dbReference>
<name>A0A6C2UM36_9BACT</name>